<name>A0A2I0VJG8_9ASPA</name>
<keyword evidence="2" id="KW-1185">Reference proteome</keyword>
<dbReference type="AlphaFoldDB" id="A0A2I0VJG8"/>
<organism evidence="1 2">
    <name type="scientific">Dendrobium catenatum</name>
    <dbReference type="NCBI Taxonomy" id="906689"/>
    <lineage>
        <taxon>Eukaryota</taxon>
        <taxon>Viridiplantae</taxon>
        <taxon>Streptophyta</taxon>
        <taxon>Embryophyta</taxon>
        <taxon>Tracheophyta</taxon>
        <taxon>Spermatophyta</taxon>
        <taxon>Magnoliopsida</taxon>
        <taxon>Liliopsida</taxon>
        <taxon>Asparagales</taxon>
        <taxon>Orchidaceae</taxon>
        <taxon>Epidendroideae</taxon>
        <taxon>Malaxideae</taxon>
        <taxon>Dendrobiinae</taxon>
        <taxon>Dendrobium</taxon>
    </lineage>
</organism>
<reference evidence="1 2" key="1">
    <citation type="journal article" date="2016" name="Sci. Rep.">
        <title>The Dendrobium catenatum Lindl. genome sequence provides insights into polysaccharide synthase, floral development and adaptive evolution.</title>
        <authorList>
            <person name="Zhang G.Q."/>
            <person name="Xu Q."/>
            <person name="Bian C."/>
            <person name="Tsai W.C."/>
            <person name="Yeh C.M."/>
            <person name="Liu K.W."/>
            <person name="Yoshida K."/>
            <person name="Zhang L.S."/>
            <person name="Chang S.B."/>
            <person name="Chen F."/>
            <person name="Shi Y."/>
            <person name="Su Y.Y."/>
            <person name="Zhang Y.Q."/>
            <person name="Chen L.J."/>
            <person name="Yin Y."/>
            <person name="Lin M."/>
            <person name="Huang H."/>
            <person name="Deng H."/>
            <person name="Wang Z.W."/>
            <person name="Zhu S.L."/>
            <person name="Zhao X."/>
            <person name="Deng C."/>
            <person name="Niu S.C."/>
            <person name="Huang J."/>
            <person name="Wang M."/>
            <person name="Liu G.H."/>
            <person name="Yang H.J."/>
            <person name="Xiao X.J."/>
            <person name="Hsiao Y.Y."/>
            <person name="Wu W.L."/>
            <person name="Chen Y.Y."/>
            <person name="Mitsuda N."/>
            <person name="Ohme-Takagi M."/>
            <person name="Luo Y.B."/>
            <person name="Van de Peer Y."/>
            <person name="Liu Z.J."/>
        </authorList>
    </citation>
    <scope>NUCLEOTIDE SEQUENCE [LARGE SCALE GENOMIC DNA]</scope>
    <source>
        <tissue evidence="1">The whole plant</tissue>
    </source>
</reference>
<dbReference type="EMBL" id="KZ503480">
    <property type="protein sequence ID" value="PKU63560.1"/>
    <property type="molecule type" value="Genomic_DNA"/>
</dbReference>
<protein>
    <submittedName>
        <fullName evidence="1">Uncharacterized protein</fullName>
    </submittedName>
</protein>
<reference evidence="1 2" key="2">
    <citation type="journal article" date="2017" name="Nature">
        <title>The Apostasia genome and the evolution of orchids.</title>
        <authorList>
            <person name="Zhang G.Q."/>
            <person name="Liu K.W."/>
            <person name="Li Z."/>
            <person name="Lohaus R."/>
            <person name="Hsiao Y.Y."/>
            <person name="Niu S.C."/>
            <person name="Wang J.Y."/>
            <person name="Lin Y.C."/>
            <person name="Xu Q."/>
            <person name="Chen L.J."/>
            <person name="Yoshida K."/>
            <person name="Fujiwara S."/>
            <person name="Wang Z.W."/>
            <person name="Zhang Y.Q."/>
            <person name="Mitsuda N."/>
            <person name="Wang M."/>
            <person name="Liu G.H."/>
            <person name="Pecoraro L."/>
            <person name="Huang H.X."/>
            <person name="Xiao X.J."/>
            <person name="Lin M."/>
            <person name="Wu X.Y."/>
            <person name="Wu W.L."/>
            <person name="Chen Y.Y."/>
            <person name="Chang S.B."/>
            <person name="Sakamoto S."/>
            <person name="Ohme-Takagi M."/>
            <person name="Yagi M."/>
            <person name="Zeng S.J."/>
            <person name="Shen C.Y."/>
            <person name="Yeh C.M."/>
            <person name="Luo Y.B."/>
            <person name="Tsai W.C."/>
            <person name="Van de Peer Y."/>
            <person name="Liu Z.J."/>
        </authorList>
    </citation>
    <scope>NUCLEOTIDE SEQUENCE [LARGE SCALE GENOMIC DNA]</scope>
    <source>
        <tissue evidence="1">The whole plant</tissue>
    </source>
</reference>
<dbReference type="Proteomes" id="UP000233837">
    <property type="component" value="Unassembled WGS sequence"/>
</dbReference>
<sequence>MASGDCPSVVLKLAVDDVHKRGEDSIQVISNCVFVIKPHVEERRSENVDISVGVEYESTFKFWIRHS</sequence>
<evidence type="ECO:0000313" key="1">
    <source>
        <dbReference type="EMBL" id="PKU63560.1"/>
    </source>
</evidence>
<accession>A0A2I0VJG8</accession>
<proteinExistence type="predicted"/>
<evidence type="ECO:0000313" key="2">
    <source>
        <dbReference type="Proteomes" id="UP000233837"/>
    </source>
</evidence>
<gene>
    <name evidence="1" type="ORF">MA16_Dca023970</name>
</gene>